<evidence type="ECO:0000256" key="8">
    <source>
        <dbReference type="HAMAP-Rule" id="MF_01161"/>
    </source>
</evidence>
<keyword evidence="5 8" id="KW-0547">Nucleotide-binding</keyword>
<keyword evidence="11" id="KW-1185">Reference proteome</keyword>
<dbReference type="Pfam" id="PF01171">
    <property type="entry name" value="ATP_bind_3"/>
    <property type="match status" value="1"/>
</dbReference>
<dbReference type="EC" id="6.3.4.19" evidence="8"/>
<dbReference type="SUPFAM" id="SSF56037">
    <property type="entry name" value="PheT/TilS domain"/>
    <property type="match status" value="1"/>
</dbReference>
<dbReference type="STRING" id="758820.SAMN00777080_2112"/>
<comment type="function">
    <text evidence="8">Ligates lysine onto the cytidine present at position 34 of the AUA codon-specific tRNA(Ile) that contains the anticodon CAU, in an ATP-dependent manner. Cytidine is converted to lysidine, thus changing the amino acid specificity of the tRNA from methionine to isoleucine.</text>
</comment>
<accession>A0A1W2H3R3</accession>
<protein>
    <recommendedName>
        <fullName evidence="8">tRNA(Ile)-lysidine synthase</fullName>
        <ecNumber evidence="8">6.3.4.19</ecNumber>
    </recommendedName>
    <alternativeName>
        <fullName evidence="8">tRNA(Ile)-2-lysyl-cytidine synthase</fullName>
    </alternativeName>
    <alternativeName>
        <fullName evidence="8">tRNA(Ile)-lysidine synthetase</fullName>
    </alternativeName>
</protein>
<keyword evidence="4 8" id="KW-0819">tRNA processing</keyword>
<keyword evidence="2 8" id="KW-0963">Cytoplasm</keyword>
<dbReference type="InterPro" id="IPR014729">
    <property type="entry name" value="Rossmann-like_a/b/a_fold"/>
</dbReference>
<evidence type="ECO:0000256" key="4">
    <source>
        <dbReference type="ARBA" id="ARBA00022694"/>
    </source>
</evidence>
<gene>
    <name evidence="8" type="primary">tilS</name>
    <name evidence="10" type="ORF">SAMN00777080_2112</name>
</gene>
<dbReference type="InterPro" id="IPR012796">
    <property type="entry name" value="Lysidine-tRNA-synth_C"/>
</dbReference>
<dbReference type="SUPFAM" id="SSF52402">
    <property type="entry name" value="Adenine nucleotide alpha hydrolases-like"/>
    <property type="match status" value="1"/>
</dbReference>
<keyword evidence="3 8" id="KW-0436">Ligase</keyword>
<evidence type="ECO:0000256" key="7">
    <source>
        <dbReference type="ARBA" id="ARBA00048539"/>
    </source>
</evidence>
<dbReference type="PANTHER" id="PTHR43033">
    <property type="entry name" value="TRNA(ILE)-LYSIDINE SYNTHASE-RELATED"/>
    <property type="match status" value="1"/>
</dbReference>
<dbReference type="NCBIfam" id="TIGR02432">
    <property type="entry name" value="lysidine_TilS_N"/>
    <property type="match status" value="1"/>
</dbReference>
<dbReference type="InterPro" id="IPR012094">
    <property type="entry name" value="tRNA_Ile_lys_synt"/>
</dbReference>
<comment type="subcellular location">
    <subcellularLocation>
        <location evidence="1 8">Cytoplasm</location>
    </subcellularLocation>
</comment>
<dbReference type="AlphaFoldDB" id="A0A1W2H3R3"/>
<evidence type="ECO:0000313" key="11">
    <source>
        <dbReference type="Proteomes" id="UP000192333"/>
    </source>
</evidence>
<comment type="catalytic activity">
    <reaction evidence="7 8">
        <text>cytidine(34) in tRNA(Ile2) + L-lysine + ATP = lysidine(34) in tRNA(Ile2) + AMP + diphosphate + H(+)</text>
        <dbReference type="Rhea" id="RHEA:43744"/>
        <dbReference type="Rhea" id="RHEA-COMP:10625"/>
        <dbReference type="Rhea" id="RHEA-COMP:10670"/>
        <dbReference type="ChEBI" id="CHEBI:15378"/>
        <dbReference type="ChEBI" id="CHEBI:30616"/>
        <dbReference type="ChEBI" id="CHEBI:32551"/>
        <dbReference type="ChEBI" id="CHEBI:33019"/>
        <dbReference type="ChEBI" id="CHEBI:82748"/>
        <dbReference type="ChEBI" id="CHEBI:83665"/>
        <dbReference type="ChEBI" id="CHEBI:456215"/>
        <dbReference type="EC" id="6.3.4.19"/>
    </reaction>
</comment>
<dbReference type="NCBIfam" id="TIGR02433">
    <property type="entry name" value="lysidine_TilS_C"/>
    <property type="match status" value="1"/>
</dbReference>
<evidence type="ECO:0000256" key="1">
    <source>
        <dbReference type="ARBA" id="ARBA00004496"/>
    </source>
</evidence>
<evidence type="ECO:0000256" key="5">
    <source>
        <dbReference type="ARBA" id="ARBA00022741"/>
    </source>
</evidence>
<dbReference type="CDD" id="cd01992">
    <property type="entry name" value="TilS_N"/>
    <property type="match status" value="1"/>
</dbReference>
<sequence>MEDLFKTHIRSKNILDLNKSYLLAISGGIDSVCLGHLLFRSGYSFSLGHVNFQLRGKESDQDEAFVRDLAQAWNVPFFVKKTNKKQFMSSGISTQMGARDFRYQWFDELLKENGFDGILVAHQFEDQIETVFLNLLRGTGIEGVYGMADKRGNIIRPLLPFSRIQITGFMEENGYAWRNDSSNYDNDYKRNLLRNRVLPTLSEDFEGGLQTLDLSFKRLKDTGKAFFELFETWKKDHIKSENDYQYLEISAIKSMPGRQSLVYYWLRDYGFSYFDVQDMLQSIDLNVLGKVFYAGQYILNKDRDLLILGKNDFEWDPLEIHLHDIEMNTKNLKFDILHLEEKFEIVKSSESAMLDLEKLEFPLLVKKWEYGDRFIPLGMENEKKISDLLVDLKVPLIQKKQVLVLWSGGKIAWVIGLRISEEFKCSQSTKKVLYFKKI</sequence>
<evidence type="ECO:0000313" key="10">
    <source>
        <dbReference type="EMBL" id="SMD43519.1"/>
    </source>
</evidence>
<comment type="domain">
    <text evidence="8">The N-terminal region contains the highly conserved SGGXDS motif, predicted to be a P-loop motif involved in ATP binding.</text>
</comment>
<dbReference type="Proteomes" id="UP000192333">
    <property type="component" value="Chromosome I"/>
</dbReference>
<dbReference type="GO" id="GO:0032267">
    <property type="term" value="F:tRNA(Ile)-lysidine synthase activity"/>
    <property type="evidence" value="ECO:0007669"/>
    <property type="project" value="UniProtKB-EC"/>
</dbReference>
<reference evidence="11" key="1">
    <citation type="submission" date="2017-04" db="EMBL/GenBank/DDBJ databases">
        <authorList>
            <person name="Varghese N."/>
            <person name="Submissions S."/>
        </authorList>
    </citation>
    <scope>NUCLEOTIDE SEQUENCE [LARGE SCALE GENOMIC DNA]</scope>
    <source>
        <strain evidence="11">DSM 16537</strain>
    </source>
</reference>
<dbReference type="RefSeq" id="WP_084120394.1">
    <property type="nucleotide sequence ID" value="NZ_LT838813.1"/>
</dbReference>
<organism evidence="10 11">
    <name type="scientific">Aquiflexum balticum DSM 16537</name>
    <dbReference type="NCBI Taxonomy" id="758820"/>
    <lineage>
        <taxon>Bacteria</taxon>
        <taxon>Pseudomonadati</taxon>
        <taxon>Bacteroidota</taxon>
        <taxon>Cytophagia</taxon>
        <taxon>Cytophagales</taxon>
        <taxon>Cyclobacteriaceae</taxon>
        <taxon>Aquiflexum</taxon>
    </lineage>
</organism>
<dbReference type="HAMAP" id="MF_01161">
    <property type="entry name" value="tRNA_Ile_lys_synt"/>
    <property type="match status" value="1"/>
</dbReference>
<evidence type="ECO:0000256" key="2">
    <source>
        <dbReference type="ARBA" id="ARBA00022490"/>
    </source>
</evidence>
<dbReference type="GO" id="GO:0005737">
    <property type="term" value="C:cytoplasm"/>
    <property type="evidence" value="ECO:0007669"/>
    <property type="project" value="UniProtKB-SubCell"/>
</dbReference>
<dbReference type="Gene3D" id="3.40.50.620">
    <property type="entry name" value="HUPs"/>
    <property type="match status" value="1"/>
</dbReference>
<dbReference type="EMBL" id="LT838813">
    <property type="protein sequence ID" value="SMD43519.1"/>
    <property type="molecule type" value="Genomic_DNA"/>
</dbReference>
<keyword evidence="6 8" id="KW-0067">ATP-binding</keyword>
<dbReference type="SMART" id="SM00977">
    <property type="entry name" value="TilS_C"/>
    <property type="match status" value="1"/>
</dbReference>
<dbReference type="GO" id="GO:0005524">
    <property type="term" value="F:ATP binding"/>
    <property type="evidence" value="ECO:0007669"/>
    <property type="project" value="UniProtKB-UniRule"/>
</dbReference>
<dbReference type="GO" id="GO:0006400">
    <property type="term" value="P:tRNA modification"/>
    <property type="evidence" value="ECO:0007669"/>
    <property type="project" value="UniProtKB-UniRule"/>
</dbReference>
<proteinExistence type="inferred from homology"/>
<dbReference type="InterPro" id="IPR012795">
    <property type="entry name" value="tRNA_Ile_lys_synt_N"/>
</dbReference>
<evidence type="ECO:0000259" key="9">
    <source>
        <dbReference type="SMART" id="SM00977"/>
    </source>
</evidence>
<comment type="similarity">
    <text evidence="8">Belongs to the tRNA(Ile)-lysidine synthase family.</text>
</comment>
<dbReference type="Pfam" id="PF11734">
    <property type="entry name" value="TilS_C"/>
    <property type="match status" value="1"/>
</dbReference>
<dbReference type="OrthoDB" id="9807403at2"/>
<dbReference type="PANTHER" id="PTHR43033:SF1">
    <property type="entry name" value="TRNA(ILE)-LYSIDINE SYNTHASE-RELATED"/>
    <property type="match status" value="1"/>
</dbReference>
<evidence type="ECO:0000256" key="3">
    <source>
        <dbReference type="ARBA" id="ARBA00022598"/>
    </source>
</evidence>
<dbReference type="InterPro" id="IPR011063">
    <property type="entry name" value="TilS/TtcA_N"/>
</dbReference>
<feature type="binding site" evidence="8">
    <location>
        <begin position="26"/>
        <end position="31"/>
    </location>
    <ligand>
        <name>ATP</name>
        <dbReference type="ChEBI" id="CHEBI:30616"/>
    </ligand>
</feature>
<feature type="domain" description="Lysidine-tRNA(Ile) synthetase C-terminal" evidence="9">
    <location>
        <begin position="363"/>
        <end position="435"/>
    </location>
</feature>
<name>A0A1W2H3R3_9BACT</name>
<evidence type="ECO:0000256" key="6">
    <source>
        <dbReference type="ARBA" id="ARBA00022840"/>
    </source>
</evidence>